<gene>
    <name evidence="1" type="ORF">CLAFUR5_09737</name>
</gene>
<dbReference type="Proteomes" id="UP000756132">
    <property type="component" value="Chromosome 9"/>
</dbReference>
<sequence>MTVSTTFDTMNEMSPDMENFLTRQQEELAVKLRQEYPFLNRDALEKLLADTDKVVRENIREQKPVMEATKARFDFFSLPTELRNDIYEQSLNCLASAASRQS</sequence>
<reference evidence="1" key="1">
    <citation type="submission" date="2021-12" db="EMBL/GenBank/DDBJ databases">
        <authorList>
            <person name="Zaccaron A."/>
            <person name="Stergiopoulos I."/>
        </authorList>
    </citation>
    <scope>NUCLEOTIDE SEQUENCE</scope>
    <source>
        <strain evidence="1">Race5_Kim</strain>
    </source>
</reference>
<dbReference type="RefSeq" id="XP_047766378.1">
    <property type="nucleotide sequence ID" value="XM_047908885.1"/>
</dbReference>
<organism evidence="1 2">
    <name type="scientific">Passalora fulva</name>
    <name type="common">Tomato leaf mold</name>
    <name type="synonym">Cladosporium fulvum</name>
    <dbReference type="NCBI Taxonomy" id="5499"/>
    <lineage>
        <taxon>Eukaryota</taxon>
        <taxon>Fungi</taxon>
        <taxon>Dikarya</taxon>
        <taxon>Ascomycota</taxon>
        <taxon>Pezizomycotina</taxon>
        <taxon>Dothideomycetes</taxon>
        <taxon>Dothideomycetidae</taxon>
        <taxon>Mycosphaerellales</taxon>
        <taxon>Mycosphaerellaceae</taxon>
        <taxon>Fulvia</taxon>
    </lineage>
</organism>
<reference evidence="1" key="2">
    <citation type="journal article" date="2022" name="Microb. Genom.">
        <title>A chromosome-scale genome assembly of the tomato pathogen Cladosporium fulvum reveals a compartmentalized genome architecture and the presence of a dispensable chromosome.</title>
        <authorList>
            <person name="Zaccaron A.Z."/>
            <person name="Chen L.H."/>
            <person name="Samaras A."/>
            <person name="Stergiopoulos I."/>
        </authorList>
    </citation>
    <scope>NUCLEOTIDE SEQUENCE</scope>
    <source>
        <strain evidence="1">Race5_Kim</strain>
    </source>
</reference>
<evidence type="ECO:0000313" key="2">
    <source>
        <dbReference type="Proteomes" id="UP000756132"/>
    </source>
</evidence>
<keyword evidence="2" id="KW-1185">Reference proteome</keyword>
<proteinExistence type="predicted"/>
<accession>A0A9Q8PGJ8</accession>
<name>A0A9Q8PGJ8_PASFU</name>
<dbReference type="AlphaFoldDB" id="A0A9Q8PGJ8"/>
<evidence type="ECO:0000313" key="1">
    <source>
        <dbReference type="EMBL" id="UJO22012.1"/>
    </source>
</evidence>
<protein>
    <submittedName>
        <fullName evidence="1">Uncharacterized protein</fullName>
    </submittedName>
</protein>
<dbReference type="GeneID" id="71989615"/>
<dbReference type="EMBL" id="CP090171">
    <property type="protein sequence ID" value="UJO22012.1"/>
    <property type="molecule type" value="Genomic_DNA"/>
</dbReference>
<dbReference type="KEGG" id="ffu:CLAFUR5_09737"/>